<dbReference type="EMBL" id="CP042243">
    <property type="protein sequence ID" value="QEK12724.1"/>
    <property type="molecule type" value="Genomic_DNA"/>
</dbReference>
<evidence type="ECO:0000313" key="2">
    <source>
        <dbReference type="EMBL" id="QEK12724.1"/>
    </source>
</evidence>
<name>A0A5C0SH38_CRATE</name>
<dbReference type="Pfam" id="PF25209">
    <property type="entry name" value="Phage_capsid_4"/>
    <property type="match status" value="1"/>
</dbReference>
<dbReference type="AlphaFoldDB" id="A0A5C0SH38"/>
<comment type="subcellular location">
    <subcellularLocation>
        <location evidence="1">Virion</location>
    </subcellularLocation>
</comment>
<proteinExistence type="predicted"/>
<dbReference type="SUPFAM" id="SSF56563">
    <property type="entry name" value="Major capsid protein gp5"/>
    <property type="match status" value="1"/>
</dbReference>
<protein>
    <submittedName>
        <fullName evidence="2">Phage major capsid protein</fullName>
    </submittedName>
</protein>
<dbReference type="KEGG" id="crs:FQB35_10490"/>
<dbReference type="OrthoDB" id="1733209at2"/>
<sequence length="347" mass="38968">MAYDNLQLEKGMYKEAMSKGKTFTQYLEEIDSSKNYDDGLDAFERQLKRFDIVVKGKNADIVEKFFATNDSAVLFPEYISRTVLVGLEKANILPAIVATTTNIDEDTYRSIYMEDGTDSKKRKQLRRVSEGAKMPVTTIKTKEKVTDIFKYGRELDVTYEALRRKKLNVVEIFLQQIGRQIALDMAYDAVKVIISGDGNSNAADVFTIGDSTIGGTAGTLTYDEYIAFWSELDPYEMNTVLAPKVQLKDILTLPEFKDPQAGFTFQKDGKLISPLGAKLVRADQIKEQGLDAIVGLDKGLCLEEVVEQGITTESDKLIDRQIERTVISRVGGFNKLFQPAAKVLKWE</sequence>
<organism evidence="2 3">
    <name type="scientific">Crassaminicella thermophila</name>
    <dbReference type="NCBI Taxonomy" id="2599308"/>
    <lineage>
        <taxon>Bacteria</taxon>
        <taxon>Bacillati</taxon>
        <taxon>Bacillota</taxon>
        <taxon>Clostridia</taxon>
        <taxon>Eubacteriales</taxon>
        <taxon>Clostridiaceae</taxon>
        <taxon>Crassaminicella</taxon>
    </lineage>
</organism>
<dbReference type="NCBIfam" id="TIGR01554">
    <property type="entry name" value="major_cap_HK97"/>
    <property type="match status" value="1"/>
</dbReference>
<dbReference type="RefSeq" id="WP_148809870.1">
    <property type="nucleotide sequence ID" value="NZ_CP042243.1"/>
</dbReference>
<evidence type="ECO:0000313" key="3">
    <source>
        <dbReference type="Proteomes" id="UP000324646"/>
    </source>
</evidence>
<evidence type="ECO:0000256" key="1">
    <source>
        <dbReference type="ARBA" id="ARBA00004328"/>
    </source>
</evidence>
<dbReference type="Proteomes" id="UP000324646">
    <property type="component" value="Chromosome"/>
</dbReference>
<keyword evidence="3" id="KW-1185">Reference proteome</keyword>
<dbReference type="InterPro" id="IPR024455">
    <property type="entry name" value="Phage_capsid"/>
</dbReference>
<gene>
    <name evidence="2" type="ORF">FQB35_10490</name>
</gene>
<reference evidence="2 3" key="1">
    <citation type="submission" date="2019-07" db="EMBL/GenBank/DDBJ databases">
        <title>Complete genome of Crassaminicella thermophila SY095.</title>
        <authorList>
            <person name="Li X."/>
        </authorList>
    </citation>
    <scope>NUCLEOTIDE SEQUENCE [LARGE SCALE GENOMIC DNA]</scope>
    <source>
        <strain evidence="2 3">SY095</strain>
    </source>
</reference>
<accession>A0A5C0SH38</accession>